<dbReference type="Pfam" id="PF19671">
    <property type="entry name" value="DUF6174"/>
    <property type="match status" value="1"/>
</dbReference>
<evidence type="ECO:0000313" key="3">
    <source>
        <dbReference type="Proteomes" id="UP001500218"/>
    </source>
</evidence>
<name>A0ABN2M8D3_9ACTN</name>
<organism evidence="2 3">
    <name type="scientific">Luedemannella flava</name>
    <dbReference type="NCBI Taxonomy" id="349316"/>
    <lineage>
        <taxon>Bacteria</taxon>
        <taxon>Bacillati</taxon>
        <taxon>Actinomycetota</taxon>
        <taxon>Actinomycetes</taxon>
        <taxon>Micromonosporales</taxon>
        <taxon>Micromonosporaceae</taxon>
        <taxon>Luedemannella</taxon>
    </lineage>
</organism>
<feature type="signal peptide" evidence="1">
    <location>
        <begin position="1"/>
        <end position="19"/>
    </location>
</feature>
<dbReference type="EMBL" id="BAAALT010000127">
    <property type="protein sequence ID" value="GAA1814491.1"/>
    <property type="molecule type" value="Genomic_DNA"/>
</dbReference>
<evidence type="ECO:0000313" key="2">
    <source>
        <dbReference type="EMBL" id="GAA1814491.1"/>
    </source>
</evidence>
<dbReference type="InterPro" id="IPR046172">
    <property type="entry name" value="DUF6174"/>
</dbReference>
<proteinExistence type="predicted"/>
<dbReference type="Proteomes" id="UP001500218">
    <property type="component" value="Unassembled WGS sequence"/>
</dbReference>
<accession>A0ABN2M8D3</accession>
<sequence>MRGGRSGAGLAAVAGLVLAAAAGCGSGGSPTEAITSAAAWAPPPRYAFTLYSSCGERWLIGRFGVTVVNGEVSAVEGLDEPARLAVKDRDLKFLREVVPTLSGMAAEAANARANGADVVEVTVDKTDGHLTRVDIDPAKNAIDDESCYTITDYRVLTGTPT</sequence>
<feature type="chain" id="PRO_5045273609" evidence="1">
    <location>
        <begin position="20"/>
        <end position="161"/>
    </location>
</feature>
<keyword evidence="1" id="KW-0732">Signal</keyword>
<dbReference type="PROSITE" id="PS51257">
    <property type="entry name" value="PROKAR_LIPOPROTEIN"/>
    <property type="match status" value="1"/>
</dbReference>
<dbReference type="RefSeq" id="WP_344134135.1">
    <property type="nucleotide sequence ID" value="NZ_BAAALT010000127.1"/>
</dbReference>
<comment type="caution">
    <text evidence="2">The sequence shown here is derived from an EMBL/GenBank/DDBJ whole genome shotgun (WGS) entry which is preliminary data.</text>
</comment>
<gene>
    <name evidence="2" type="ORF">GCM10009682_39450</name>
</gene>
<protein>
    <submittedName>
        <fullName evidence="2">Uncharacterized protein</fullName>
    </submittedName>
</protein>
<reference evidence="2 3" key="1">
    <citation type="journal article" date="2019" name="Int. J. Syst. Evol. Microbiol.">
        <title>The Global Catalogue of Microorganisms (GCM) 10K type strain sequencing project: providing services to taxonomists for standard genome sequencing and annotation.</title>
        <authorList>
            <consortium name="The Broad Institute Genomics Platform"/>
            <consortium name="The Broad Institute Genome Sequencing Center for Infectious Disease"/>
            <person name="Wu L."/>
            <person name="Ma J."/>
        </authorList>
    </citation>
    <scope>NUCLEOTIDE SEQUENCE [LARGE SCALE GENOMIC DNA]</scope>
    <source>
        <strain evidence="2 3">JCM 13250</strain>
    </source>
</reference>
<keyword evidence="3" id="KW-1185">Reference proteome</keyword>
<evidence type="ECO:0000256" key="1">
    <source>
        <dbReference type="SAM" id="SignalP"/>
    </source>
</evidence>